<proteinExistence type="predicted"/>
<comment type="caution">
    <text evidence="3">The sequence shown here is derived from an EMBL/GenBank/DDBJ whole genome shotgun (WGS) entry which is preliminary data.</text>
</comment>
<evidence type="ECO:0000313" key="4">
    <source>
        <dbReference type="Proteomes" id="UP001519460"/>
    </source>
</evidence>
<evidence type="ECO:0000256" key="1">
    <source>
        <dbReference type="SAM" id="MobiDB-lite"/>
    </source>
</evidence>
<protein>
    <recommendedName>
        <fullName evidence="5">Transmembrane protein</fullName>
    </recommendedName>
</protein>
<feature type="compositionally biased region" description="Polar residues" evidence="1">
    <location>
        <begin position="244"/>
        <end position="254"/>
    </location>
</feature>
<accession>A0ABD0K9T5</accession>
<keyword evidence="2" id="KW-1133">Transmembrane helix</keyword>
<dbReference type="EMBL" id="JACVVK020000220">
    <property type="protein sequence ID" value="KAK7483830.1"/>
    <property type="molecule type" value="Genomic_DNA"/>
</dbReference>
<feature type="transmembrane region" description="Helical" evidence="2">
    <location>
        <begin position="167"/>
        <end position="189"/>
    </location>
</feature>
<organism evidence="3 4">
    <name type="scientific">Batillaria attramentaria</name>
    <dbReference type="NCBI Taxonomy" id="370345"/>
    <lineage>
        <taxon>Eukaryota</taxon>
        <taxon>Metazoa</taxon>
        <taxon>Spiralia</taxon>
        <taxon>Lophotrochozoa</taxon>
        <taxon>Mollusca</taxon>
        <taxon>Gastropoda</taxon>
        <taxon>Caenogastropoda</taxon>
        <taxon>Sorbeoconcha</taxon>
        <taxon>Cerithioidea</taxon>
        <taxon>Batillariidae</taxon>
        <taxon>Batillaria</taxon>
    </lineage>
</organism>
<gene>
    <name evidence="3" type="ORF">BaRGS_00024938</name>
</gene>
<evidence type="ECO:0000256" key="2">
    <source>
        <dbReference type="SAM" id="Phobius"/>
    </source>
</evidence>
<evidence type="ECO:0000313" key="3">
    <source>
        <dbReference type="EMBL" id="KAK7483830.1"/>
    </source>
</evidence>
<dbReference type="AlphaFoldDB" id="A0ABD0K9T5"/>
<keyword evidence="4" id="KW-1185">Reference proteome</keyword>
<reference evidence="3 4" key="1">
    <citation type="journal article" date="2023" name="Sci. Data">
        <title>Genome assembly of the Korean intertidal mud-creeper Batillaria attramentaria.</title>
        <authorList>
            <person name="Patra A.K."/>
            <person name="Ho P.T."/>
            <person name="Jun S."/>
            <person name="Lee S.J."/>
            <person name="Kim Y."/>
            <person name="Won Y.J."/>
        </authorList>
    </citation>
    <scope>NUCLEOTIDE SEQUENCE [LARGE SCALE GENOMIC DNA]</scope>
    <source>
        <strain evidence="3">Wonlab-2016</strain>
    </source>
</reference>
<keyword evidence="2" id="KW-0472">Membrane</keyword>
<evidence type="ECO:0008006" key="5">
    <source>
        <dbReference type="Google" id="ProtNLM"/>
    </source>
</evidence>
<feature type="region of interest" description="Disordered" evidence="1">
    <location>
        <begin position="70"/>
        <end position="94"/>
    </location>
</feature>
<feature type="non-terminal residue" evidence="3">
    <location>
        <position position="1"/>
    </location>
</feature>
<name>A0ABD0K9T5_9CAEN</name>
<dbReference type="Proteomes" id="UP001519460">
    <property type="component" value="Unassembled WGS sequence"/>
</dbReference>
<keyword evidence="2" id="KW-0812">Transmembrane</keyword>
<sequence>TCEPGIRKPFAQLLSSGKTTVHYTESPLFPHVVAAAAAVDDDGYLVPVARRRTGEDAPVILPHAPEAVDDDAYMTPLPSREGSTGSDIGESHSLAMPSLGDRANLYEHPVHPDYTVPNPVYEPLRHLYETTMAINCPKPVKIAEVTATTGATDDSETQHTEPSRVEVTAILSGAAGFFLGVFIVTIIACGRKESPSLPHVAAEAAAVDDDGYLVPVARRRTRGDSPMLFPHAPEAVDDDGHMTPVSSREASTGSEIGESHSLAMPSLGDRANLYERPEHPDYTVPNPVYEPLRHLYQTVRQATITQESQPLSSPGKHRP</sequence>
<feature type="region of interest" description="Disordered" evidence="1">
    <location>
        <begin position="224"/>
        <end position="263"/>
    </location>
</feature>